<dbReference type="EMBL" id="JABSTV010000284">
    <property type="protein sequence ID" value="KAH7986774.1"/>
    <property type="molecule type" value="Genomic_DNA"/>
</dbReference>
<reference evidence="2" key="2">
    <citation type="submission" date="2021-09" db="EMBL/GenBank/DDBJ databases">
        <authorList>
            <person name="Jia N."/>
            <person name="Wang J."/>
            <person name="Shi W."/>
            <person name="Du L."/>
            <person name="Sun Y."/>
            <person name="Zhan W."/>
            <person name="Jiang J."/>
            <person name="Wang Q."/>
            <person name="Zhang B."/>
            <person name="Ji P."/>
            <person name="Sakyi L.B."/>
            <person name="Cui X."/>
            <person name="Yuan T."/>
            <person name="Jiang B."/>
            <person name="Yang W."/>
            <person name="Lam T.T.-Y."/>
            <person name="Chang Q."/>
            <person name="Ding S."/>
            <person name="Wang X."/>
            <person name="Zhu J."/>
            <person name="Ruan X."/>
            <person name="Zhao L."/>
            <person name="Wei J."/>
            <person name="Que T."/>
            <person name="Du C."/>
            <person name="Cheng J."/>
            <person name="Dai P."/>
            <person name="Han X."/>
            <person name="Huang E."/>
            <person name="Gao Y."/>
            <person name="Liu J."/>
            <person name="Shao H."/>
            <person name="Ye R."/>
            <person name="Li L."/>
            <person name="Wei W."/>
            <person name="Wang X."/>
            <person name="Wang C."/>
            <person name="Huo Q."/>
            <person name="Li W."/>
            <person name="Guo W."/>
            <person name="Chen H."/>
            <person name="Chen S."/>
            <person name="Zhou L."/>
            <person name="Zhou L."/>
            <person name="Ni X."/>
            <person name="Tian J."/>
            <person name="Zhou Y."/>
            <person name="Sheng Y."/>
            <person name="Liu T."/>
            <person name="Pan Y."/>
            <person name="Xia L."/>
            <person name="Li J."/>
            <person name="Zhao F."/>
            <person name="Cao W."/>
        </authorList>
    </citation>
    <scope>NUCLEOTIDE SEQUENCE</scope>
    <source>
        <strain evidence="2">Rsan-2018</strain>
        <tissue evidence="2">Larvae</tissue>
    </source>
</reference>
<name>A0A9D4YRX6_RHISA</name>
<evidence type="ECO:0000256" key="1">
    <source>
        <dbReference type="SAM" id="MobiDB-lite"/>
    </source>
</evidence>
<evidence type="ECO:0000313" key="3">
    <source>
        <dbReference type="Proteomes" id="UP000821837"/>
    </source>
</evidence>
<gene>
    <name evidence="2" type="ORF">HPB52_024729</name>
</gene>
<feature type="region of interest" description="Disordered" evidence="1">
    <location>
        <begin position="1"/>
        <end position="35"/>
    </location>
</feature>
<evidence type="ECO:0000313" key="2">
    <source>
        <dbReference type="EMBL" id="KAH7986774.1"/>
    </source>
</evidence>
<keyword evidence="3" id="KW-1185">Reference proteome</keyword>
<dbReference type="AlphaFoldDB" id="A0A9D4YRX6"/>
<reference evidence="2" key="1">
    <citation type="journal article" date="2020" name="Cell">
        <title>Large-Scale Comparative Analyses of Tick Genomes Elucidate Their Genetic Diversity and Vector Capacities.</title>
        <authorList>
            <consortium name="Tick Genome and Microbiome Consortium (TIGMIC)"/>
            <person name="Jia N."/>
            <person name="Wang J."/>
            <person name="Shi W."/>
            <person name="Du L."/>
            <person name="Sun Y."/>
            <person name="Zhan W."/>
            <person name="Jiang J.F."/>
            <person name="Wang Q."/>
            <person name="Zhang B."/>
            <person name="Ji P."/>
            <person name="Bell-Sakyi L."/>
            <person name="Cui X.M."/>
            <person name="Yuan T.T."/>
            <person name="Jiang B.G."/>
            <person name="Yang W.F."/>
            <person name="Lam T.T."/>
            <person name="Chang Q.C."/>
            <person name="Ding S.J."/>
            <person name="Wang X.J."/>
            <person name="Zhu J.G."/>
            <person name="Ruan X.D."/>
            <person name="Zhao L."/>
            <person name="Wei J.T."/>
            <person name="Ye R.Z."/>
            <person name="Que T.C."/>
            <person name="Du C.H."/>
            <person name="Zhou Y.H."/>
            <person name="Cheng J.X."/>
            <person name="Dai P.F."/>
            <person name="Guo W.B."/>
            <person name="Han X.H."/>
            <person name="Huang E.J."/>
            <person name="Li L.F."/>
            <person name="Wei W."/>
            <person name="Gao Y.C."/>
            <person name="Liu J.Z."/>
            <person name="Shao H.Z."/>
            <person name="Wang X."/>
            <person name="Wang C.C."/>
            <person name="Yang T.C."/>
            <person name="Huo Q.B."/>
            <person name="Li W."/>
            <person name="Chen H.Y."/>
            <person name="Chen S.E."/>
            <person name="Zhou L.G."/>
            <person name="Ni X.B."/>
            <person name="Tian J.H."/>
            <person name="Sheng Y."/>
            <person name="Liu T."/>
            <person name="Pan Y.S."/>
            <person name="Xia L.Y."/>
            <person name="Li J."/>
            <person name="Zhao F."/>
            <person name="Cao W.C."/>
        </authorList>
    </citation>
    <scope>NUCLEOTIDE SEQUENCE</scope>
    <source>
        <strain evidence="2">Rsan-2018</strain>
    </source>
</reference>
<accession>A0A9D4YRX6</accession>
<organism evidence="2 3">
    <name type="scientific">Rhipicephalus sanguineus</name>
    <name type="common">Brown dog tick</name>
    <name type="synonym">Ixodes sanguineus</name>
    <dbReference type="NCBI Taxonomy" id="34632"/>
    <lineage>
        <taxon>Eukaryota</taxon>
        <taxon>Metazoa</taxon>
        <taxon>Ecdysozoa</taxon>
        <taxon>Arthropoda</taxon>
        <taxon>Chelicerata</taxon>
        <taxon>Arachnida</taxon>
        <taxon>Acari</taxon>
        <taxon>Parasitiformes</taxon>
        <taxon>Ixodida</taxon>
        <taxon>Ixodoidea</taxon>
        <taxon>Ixodidae</taxon>
        <taxon>Rhipicephalinae</taxon>
        <taxon>Rhipicephalus</taxon>
        <taxon>Rhipicephalus</taxon>
    </lineage>
</organism>
<comment type="caution">
    <text evidence="2">The sequence shown here is derived from an EMBL/GenBank/DDBJ whole genome shotgun (WGS) entry which is preliminary data.</text>
</comment>
<dbReference type="Proteomes" id="UP000821837">
    <property type="component" value="Unassembled WGS sequence"/>
</dbReference>
<proteinExistence type="predicted"/>
<sequence>MAESSSAASPGDLSDEGENFRSGPPLFDGELGTPRKDLLPIMREPDLLEQVDRASREHLAESNLGMRNWRTSAFAQMPLTAKQAKEVGFVQLNNQCAGTFYGFRFMKDNDPSVVLLYDVNGVIAGLQSGVLSNLSTRTEK</sequence>
<protein>
    <submittedName>
        <fullName evidence="2">Uncharacterized protein</fullName>
    </submittedName>
</protein>